<evidence type="ECO:0000256" key="2">
    <source>
        <dbReference type="SAM" id="Phobius"/>
    </source>
</evidence>
<feature type="compositionally biased region" description="Polar residues" evidence="1">
    <location>
        <begin position="78"/>
        <end position="98"/>
    </location>
</feature>
<feature type="region of interest" description="Disordered" evidence="1">
    <location>
        <begin position="179"/>
        <end position="229"/>
    </location>
</feature>
<feature type="compositionally biased region" description="Basic and acidic residues" evidence="1">
    <location>
        <begin position="116"/>
        <end position="147"/>
    </location>
</feature>
<feature type="compositionally biased region" description="Polar residues" evidence="1">
    <location>
        <begin position="192"/>
        <end position="212"/>
    </location>
</feature>
<proteinExistence type="predicted"/>
<keyword evidence="2" id="KW-0472">Membrane</keyword>
<feature type="compositionally biased region" description="Basic and acidic residues" evidence="1">
    <location>
        <begin position="155"/>
        <end position="164"/>
    </location>
</feature>
<keyword evidence="4" id="KW-1185">Reference proteome</keyword>
<evidence type="ECO:0000313" key="4">
    <source>
        <dbReference type="Proteomes" id="UP001150569"/>
    </source>
</evidence>
<comment type="caution">
    <text evidence="3">The sequence shown here is derived from an EMBL/GenBank/DDBJ whole genome shotgun (WGS) entry which is preliminary data.</text>
</comment>
<feature type="region of interest" description="Disordered" evidence="1">
    <location>
        <begin position="1"/>
        <end position="35"/>
    </location>
</feature>
<reference evidence="3" key="1">
    <citation type="submission" date="2022-07" db="EMBL/GenBank/DDBJ databases">
        <title>Phylogenomic reconstructions and comparative analyses of Kickxellomycotina fungi.</title>
        <authorList>
            <person name="Reynolds N.K."/>
            <person name="Stajich J.E."/>
            <person name="Barry K."/>
            <person name="Grigoriev I.V."/>
            <person name="Crous P."/>
            <person name="Smith M.E."/>
        </authorList>
    </citation>
    <scope>NUCLEOTIDE SEQUENCE</scope>
    <source>
        <strain evidence="3">RSA 861</strain>
    </source>
</reference>
<protein>
    <submittedName>
        <fullName evidence="3">Uncharacterized protein</fullName>
    </submittedName>
</protein>
<feature type="transmembrane region" description="Helical" evidence="2">
    <location>
        <begin position="250"/>
        <end position="270"/>
    </location>
</feature>
<feature type="compositionally biased region" description="Basic and acidic residues" evidence="1">
    <location>
        <begin position="182"/>
        <end position="191"/>
    </location>
</feature>
<dbReference type="OrthoDB" id="5576583at2759"/>
<organism evidence="3 4">
    <name type="scientific">Tieghemiomyces parasiticus</name>
    <dbReference type="NCBI Taxonomy" id="78921"/>
    <lineage>
        <taxon>Eukaryota</taxon>
        <taxon>Fungi</taxon>
        <taxon>Fungi incertae sedis</taxon>
        <taxon>Zoopagomycota</taxon>
        <taxon>Kickxellomycotina</taxon>
        <taxon>Dimargaritomycetes</taxon>
        <taxon>Dimargaritales</taxon>
        <taxon>Dimargaritaceae</taxon>
        <taxon>Tieghemiomyces</taxon>
    </lineage>
</organism>
<dbReference type="EMBL" id="JANBPT010000471">
    <property type="protein sequence ID" value="KAJ1919513.1"/>
    <property type="molecule type" value="Genomic_DNA"/>
</dbReference>
<evidence type="ECO:0000313" key="3">
    <source>
        <dbReference type="EMBL" id="KAJ1919513.1"/>
    </source>
</evidence>
<dbReference type="Proteomes" id="UP001150569">
    <property type="component" value="Unassembled WGS sequence"/>
</dbReference>
<feature type="transmembrane region" description="Helical" evidence="2">
    <location>
        <begin position="291"/>
        <end position="312"/>
    </location>
</feature>
<keyword evidence="2" id="KW-0812">Transmembrane</keyword>
<name>A0A9W8A5E8_9FUNG</name>
<accession>A0A9W8A5E8</accession>
<keyword evidence="2" id="KW-1133">Transmembrane helix</keyword>
<feature type="region of interest" description="Disordered" evidence="1">
    <location>
        <begin position="59"/>
        <end position="164"/>
    </location>
</feature>
<evidence type="ECO:0000256" key="1">
    <source>
        <dbReference type="SAM" id="MobiDB-lite"/>
    </source>
</evidence>
<feature type="compositionally biased region" description="Basic and acidic residues" evidence="1">
    <location>
        <begin position="20"/>
        <end position="35"/>
    </location>
</feature>
<sequence>MSATGRPHPDSEASPARSWELVERDSGDDLREQRDDALHEFPEGTFEYMLAQQYVTQSLQAEPYREQPLPVEYHPSYGTPSEDSQQYVRVEPSTQTLTDVVAGADAALAPSRNRNRYRDSARTHDSSPDSRHETSSHGTTDDHRSRTTDSPAPRHRYESPYYDQEKHELRYAAAATAIRVPVRPDTRDHSRTPTVAQPHTLSNFPSSASTHVTESKPSGDPDEPDNGSVSSLGTFPMFSRAMYIQPNGRIPFGAACFLFGFLFFPCWWIGSVYPRHSKEEVDIIWKRYNRWFAAFSLLLLAAILACAIWYAVHDT</sequence>
<gene>
    <name evidence="3" type="ORF">IWQ60_007233</name>
</gene>
<dbReference type="AlphaFoldDB" id="A0A9W8A5E8"/>